<proteinExistence type="predicted"/>
<evidence type="ECO:0000313" key="4">
    <source>
        <dbReference type="Proteomes" id="UP000828390"/>
    </source>
</evidence>
<accession>A0A9D4NGC5</accession>
<protein>
    <recommendedName>
        <fullName evidence="2">Mitochondria-eating protein C-terminal domain-containing protein</fullName>
    </recommendedName>
</protein>
<evidence type="ECO:0000256" key="1">
    <source>
        <dbReference type="SAM" id="Coils"/>
    </source>
</evidence>
<dbReference type="AlphaFoldDB" id="A0A9D4NGC5"/>
<feature type="coiled-coil region" evidence="1">
    <location>
        <begin position="70"/>
        <end position="111"/>
    </location>
</feature>
<organism evidence="3 4">
    <name type="scientific">Dreissena polymorpha</name>
    <name type="common">Zebra mussel</name>
    <name type="synonym">Mytilus polymorpha</name>
    <dbReference type="NCBI Taxonomy" id="45954"/>
    <lineage>
        <taxon>Eukaryota</taxon>
        <taxon>Metazoa</taxon>
        <taxon>Spiralia</taxon>
        <taxon>Lophotrochozoa</taxon>
        <taxon>Mollusca</taxon>
        <taxon>Bivalvia</taxon>
        <taxon>Autobranchia</taxon>
        <taxon>Heteroconchia</taxon>
        <taxon>Euheterodonta</taxon>
        <taxon>Imparidentia</taxon>
        <taxon>Neoheterodontei</taxon>
        <taxon>Myida</taxon>
        <taxon>Dreissenoidea</taxon>
        <taxon>Dreissenidae</taxon>
        <taxon>Dreissena</taxon>
    </lineage>
</organism>
<reference evidence="3" key="1">
    <citation type="journal article" date="2019" name="bioRxiv">
        <title>The Genome of the Zebra Mussel, Dreissena polymorpha: A Resource for Invasive Species Research.</title>
        <authorList>
            <person name="McCartney M.A."/>
            <person name="Auch B."/>
            <person name="Kono T."/>
            <person name="Mallez S."/>
            <person name="Zhang Y."/>
            <person name="Obille A."/>
            <person name="Becker A."/>
            <person name="Abrahante J.E."/>
            <person name="Garbe J."/>
            <person name="Badalamenti J.P."/>
            <person name="Herman A."/>
            <person name="Mangelson H."/>
            <person name="Liachko I."/>
            <person name="Sullivan S."/>
            <person name="Sone E.D."/>
            <person name="Koren S."/>
            <person name="Silverstein K.A.T."/>
            <person name="Beckman K.B."/>
            <person name="Gohl D.M."/>
        </authorList>
    </citation>
    <scope>NUCLEOTIDE SEQUENCE</scope>
    <source>
        <strain evidence="3">Duluth1</strain>
        <tissue evidence="3">Whole animal</tissue>
    </source>
</reference>
<feature type="domain" description="Mitochondria-eating protein C-terminal" evidence="2">
    <location>
        <begin position="124"/>
        <end position="328"/>
    </location>
</feature>
<dbReference type="InterPro" id="IPR031981">
    <property type="entry name" value="MIEAP_C"/>
</dbReference>
<comment type="caution">
    <text evidence="3">The sequence shown here is derived from an EMBL/GenBank/DDBJ whole genome shotgun (WGS) entry which is preliminary data.</text>
</comment>
<evidence type="ECO:0000259" key="2">
    <source>
        <dbReference type="Pfam" id="PF16026"/>
    </source>
</evidence>
<name>A0A9D4NGC5_DREPO</name>
<keyword evidence="4" id="KW-1185">Reference proteome</keyword>
<evidence type="ECO:0000313" key="3">
    <source>
        <dbReference type="EMBL" id="KAH3893786.1"/>
    </source>
</evidence>
<sequence length="331" mass="37790">MSTDMQAKELDEKQDQTNDLLNTWGSIPWSAAKRFISFLWRGVGFVGTWAFQITSDVFGPLFGRDPDTRCRQLQMQVDDLKKTVDDLSQENEQLRNKIEDFNKRSAQIMEESGTLENTNDEFSNTRLAERFDVALKAQWLKLCESLRDTFDEIQYLTHLTDVMQTVFKHSTQEVEKTEKYLLQIVKYANGDQKKVRHTLRVARKPLGQKQSTRDCIVPNIVAKVTEDYRINTLLTEYNLPDAVVKQIVKFINDLVDICWLMCIANPPLKLNFEAKGVSFKSVGSRFVEFAATGDDKYSDGKAGAVYLVAWPSVELENSSGCLKKGEAIVCK</sequence>
<dbReference type="EMBL" id="JAIWYP010000001">
    <property type="protein sequence ID" value="KAH3893786.1"/>
    <property type="molecule type" value="Genomic_DNA"/>
</dbReference>
<dbReference type="Proteomes" id="UP000828390">
    <property type="component" value="Unassembled WGS sequence"/>
</dbReference>
<dbReference type="Gene3D" id="6.10.250.370">
    <property type="match status" value="1"/>
</dbReference>
<dbReference type="Pfam" id="PF16026">
    <property type="entry name" value="MIEAP"/>
    <property type="match status" value="1"/>
</dbReference>
<keyword evidence="1" id="KW-0175">Coiled coil</keyword>
<gene>
    <name evidence="3" type="ORF">DPMN_017937</name>
</gene>
<dbReference type="OrthoDB" id="10589761at2759"/>
<reference evidence="3" key="2">
    <citation type="submission" date="2020-11" db="EMBL/GenBank/DDBJ databases">
        <authorList>
            <person name="McCartney M.A."/>
            <person name="Auch B."/>
            <person name="Kono T."/>
            <person name="Mallez S."/>
            <person name="Becker A."/>
            <person name="Gohl D.M."/>
            <person name="Silverstein K.A.T."/>
            <person name="Koren S."/>
            <person name="Bechman K.B."/>
            <person name="Herman A."/>
            <person name="Abrahante J.E."/>
            <person name="Garbe J."/>
        </authorList>
    </citation>
    <scope>NUCLEOTIDE SEQUENCE</scope>
    <source>
        <strain evidence="3">Duluth1</strain>
        <tissue evidence="3">Whole animal</tissue>
    </source>
</reference>